<dbReference type="InterPro" id="IPR007420">
    <property type="entry name" value="DUF465"/>
</dbReference>
<dbReference type="RefSeq" id="WP_160851023.1">
    <property type="nucleotide sequence ID" value="NZ_WUWG01000001.1"/>
</dbReference>
<comment type="caution">
    <text evidence="2">The sequence shown here is derived from an EMBL/GenBank/DDBJ whole genome shotgun (WGS) entry which is preliminary data.</text>
</comment>
<name>A0A6B0TS21_9RHOB</name>
<evidence type="ECO:0000313" key="3">
    <source>
        <dbReference type="Proteomes" id="UP000436016"/>
    </source>
</evidence>
<feature type="coiled-coil region" evidence="1">
    <location>
        <begin position="7"/>
        <end position="55"/>
    </location>
</feature>
<gene>
    <name evidence="2" type="ORF">GSH16_00985</name>
</gene>
<dbReference type="Pfam" id="PF04325">
    <property type="entry name" value="DUF465"/>
    <property type="match status" value="1"/>
</dbReference>
<dbReference type="EMBL" id="WUWG01000001">
    <property type="protein sequence ID" value="MXU64002.1"/>
    <property type="molecule type" value="Genomic_DNA"/>
</dbReference>
<evidence type="ECO:0000256" key="1">
    <source>
        <dbReference type="SAM" id="Coils"/>
    </source>
</evidence>
<keyword evidence="1" id="KW-0175">Coiled coil</keyword>
<protein>
    <submittedName>
        <fullName evidence="2">DUF465 domain-containing protein</fullName>
    </submittedName>
</protein>
<evidence type="ECO:0000313" key="2">
    <source>
        <dbReference type="EMBL" id="MXU64002.1"/>
    </source>
</evidence>
<dbReference type="AlphaFoldDB" id="A0A6B0TS21"/>
<sequence>MSLSSHLTELQKKHTMLSEKIEFEQRQPASDDLSIHELKKQKLRLKEEIERINAQM</sequence>
<dbReference type="InterPro" id="IPR038444">
    <property type="entry name" value="DUF465_sf"/>
</dbReference>
<dbReference type="Proteomes" id="UP000436016">
    <property type="component" value="Unassembled WGS sequence"/>
</dbReference>
<reference evidence="2 3" key="1">
    <citation type="submission" date="2019-12" db="EMBL/GenBank/DDBJ databases">
        <title>Strain KN286 was isolated from seawater, which was collected from Caroline Seamount in the tropical western Pacific.</title>
        <authorList>
            <person name="Wang Q."/>
        </authorList>
    </citation>
    <scope>NUCLEOTIDE SEQUENCE [LARGE SCALE GENOMIC DNA]</scope>
    <source>
        <strain evidence="2 3">KN286</strain>
    </source>
</reference>
<keyword evidence="3" id="KW-1185">Reference proteome</keyword>
<organism evidence="2 3">
    <name type="scientific">Oceanomicrobium pacificus</name>
    <dbReference type="NCBI Taxonomy" id="2692916"/>
    <lineage>
        <taxon>Bacteria</taxon>
        <taxon>Pseudomonadati</taxon>
        <taxon>Pseudomonadota</taxon>
        <taxon>Alphaproteobacteria</taxon>
        <taxon>Rhodobacterales</taxon>
        <taxon>Paracoccaceae</taxon>
        <taxon>Oceanomicrobium</taxon>
    </lineage>
</organism>
<accession>A0A6B0TS21</accession>
<dbReference type="Gene3D" id="6.10.280.50">
    <property type="match status" value="1"/>
</dbReference>
<proteinExistence type="predicted"/>